<dbReference type="InterPro" id="IPR007462">
    <property type="entry name" value="COV1-like"/>
</dbReference>
<reference evidence="3" key="1">
    <citation type="journal article" date="2019" name="Int. J. Syst. Evol. Microbiol.">
        <title>The Global Catalogue of Microorganisms (GCM) 10K type strain sequencing project: providing services to taxonomists for standard genome sequencing and annotation.</title>
        <authorList>
            <consortium name="The Broad Institute Genomics Platform"/>
            <consortium name="The Broad Institute Genome Sequencing Center for Infectious Disease"/>
            <person name="Wu L."/>
            <person name="Ma J."/>
        </authorList>
    </citation>
    <scope>NUCLEOTIDE SEQUENCE [LARGE SCALE GENOMIC DNA]</scope>
    <source>
        <strain evidence="3">JCM 11650</strain>
    </source>
</reference>
<dbReference type="Pfam" id="PF04367">
    <property type="entry name" value="DUF502"/>
    <property type="match status" value="1"/>
</dbReference>
<dbReference type="RefSeq" id="WP_377724933.1">
    <property type="nucleotide sequence ID" value="NZ_JBHSEW010000004.1"/>
</dbReference>
<keyword evidence="1" id="KW-0472">Membrane</keyword>
<dbReference type="EMBL" id="JBHSEW010000004">
    <property type="protein sequence ID" value="MFC4621827.1"/>
    <property type="molecule type" value="Genomic_DNA"/>
</dbReference>
<dbReference type="PANTHER" id="PTHR31876">
    <property type="entry name" value="COV-LIKE PROTEIN 1"/>
    <property type="match status" value="1"/>
</dbReference>
<name>A0ABV9GUW9_9BURK</name>
<gene>
    <name evidence="2" type="ORF">ACFO3A_06310</name>
</gene>
<feature type="transmembrane region" description="Helical" evidence="1">
    <location>
        <begin position="7"/>
        <end position="29"/>
    </location>
</feature>
<feature type="transmembrane region" description="Helical" evidence="1">
    <location>
        <begin position="49"/>
        <end position="72"/>
    </location>
</feature>
<organism evidence="2 3">
    <name type="scientific">Comamonas nitrativorans</name>
    <dbReference type="NCBI Taxonomy" id="108437"/>
    <lineage>
        <taxon>Bacteria</taxon>
        <taxon>Pseudomonadati</taxon>
        <taxon>Pseudomonadota</taxon>
        <taxon>Betaproteobacteria</taxon>
        <taxon>Burkholderiales</taxon>
        <taxon>Comamonadaceae</taxon>
        <taxon>Comamonas</taxon>
    </lineage>
</organism>
<proteinExistence type="predicted"/>
<keyword evidence="1" id="KW-1133">Transmembrane helix</keyword>
<keyword evidence="1" id="KW-0812">Transmembrane</keyword>
<protein>
    <submittedName>
        <fullName evidence="2">DUF502 domain-containing protein</fullName>
    </submittedName>
</protein>
<sequence>MNAVRKWLLTGLLVIVPGVITVWVLHWIVSTLDQTLAILPEAWHPDRLLGVHIPGFGVLLTLAILLSVGAVASNFVGRKLVSWGDAVISRIPVVRSIYSSVKQVSDTVFSDSGNAFRTAVLVQWPREGVWTVAFITGNPAMEVARYLRDDYVSVFVPTTPNPTGGYFVLMRKSDCVELEMSVDAALKYIVSMGVVAPPAPALDDQER</sequence>
<accession>A0ABV9GUW9</accession>
<dbReference type="Proteomes" id="UP001595967">
    <property type="component" value="Unassembled WGS sequence"/>
</dbReference>
<evidence type="ECO:0000313" key="2">
    <source>
        <dbReference type="EMBL" id="MFC4621827.1"/>
    </source>
</evidence>
<comment type="caution">
    <text evidence="2">The sequence shown here is derived from an EMBL/GenBank/DDBJ whole genome shotgun (WGS) entry which is preliminary data.</text>
</comment>
<keyword evidence="3" id="KW-1185">Reference proteome</keyword>
<evidence type="ECO:0000256" key="1">
    <source>
        <dbReference type="SAM" id="Phobius"/>
    </source>
</evidence>
<dbReference type="PANTHER" id="PTHR31876:SF26">
    <property type="entry name" value="PROTEIN LIKE COV 2"/>
    <property type="match status" value="1"/>
</dbReference>
<evidence type="ECO:0000313" key="3">
    <source>
        <dbReference type="Proteomes" id="UP001595967"/>
    </source>
</evidence>